<dbReference type="RefSeq" id="XP_002782621.1">
    <property type="nucleotide sequence ID" value="XM_002782575.1"/>
</dbReference>
<reference evidence="1 2" key="1">
    <citation type="submission" date="2008-07" db="EMBL/GenBank/DDBJ databases">
        <authorList>
            <person name="El-Sayed N."/>
            <person name="Caler E."/>
            <person name="Inman J."/>
            <person name="Amedeo P."/>
            <person name="Hass B."/>
            <person name="Wortman J."/>
        </authorList>
    </citation>
    <scope>NUCLEOTIDE SEQUENCE [LARGE SCALE GENOMIC DNA]</scope>
    <source>
        <strain evidence="2">ATCC 50983 / TXsc</strain>
    </source>
</reference>
<dbReference type="Proteomes" id="UP000007800">
    <property type="component" value="Unassembled WGS sequence"/>
</dbReference>
<name>C5KM55_PERM5</name>
<dbReference type="GeneID" id="9044789"/>
<evidence type="ECO:0000313" key="1">
    <source>
        <dbReference type="EMBL" id="EER14416.1"/>
    </source>
</evidence>
<keyword evidence="2" id="KW-1185">Reference proteome</keyword>
<protein>
    <submittedName>
        <fullName evidence="1">Uncharacterized protein</fullName>
    </submittedName>
</protein>
<dbReference type="InParanoid" id="C5KM55"/>
<dbReference type="OrthoDB" id="10444257at2759"/>
<accession>C5KM55</accession>
<evidence type="ECO:0000313" key="2">
    <source>
        <dbReference type="Proteomes" id="UP000007800"/>
    </source>
</evidence>
<dbReference type="EMBL" id="GG674250">
    <property type="protein sequence ID" value="EER14416.1"/>
    <property type="molecule type" value="Genomic_DNA"/>
</dbReference>
<dbReference type="AlphaFoldDB" id="C5KM55"/>
<proteinExistence type="predicted"/>
<organism evidence="2">
    <name type="scientific">Perkinsus marinus (strain ATCC 50983 / TXsc)</name>
    <dbReference type="NCBI Taxonomy" id="423536"/>
    <lineage>
        <taxon>Eukaryota</taxon>
        <taxon>Sar</taxon>
        <taxon>Alveolata</taxon>
        <taxon>Perkinsozoa</taxon>
        <taxon>Perkinsea</taxon>
        <taxon>Perkinsida</taxon>
        <taxon>Perkinsidae</taxon>
        <taxon>Perkinsus</taxon>
    </lineage>
</organism>
<sequence length="243" mass="27403">MTTGMLTLDVIPRLDVSIMNGFEKALSSLKLMSKYLVDHVTWTSLVPRLRLFVKLGRTDFDLVDGATITTKDLDDFGLRDEFTITTLGQLLRWTLIEGLLTTFGCWDAGTTSYVLGVPSLPHDKSLSIVKVGRLSMSLHYSYLRTFALYKGIYVATLSDYYHGAGSTYMLHKLHSNVGKAMDDIFSKYEVAIQHFDVSTLTDELTLEALRVAEQRHYFYKGEWTSDDSGTNVDVVVEERVSDD</sequence>
<gene>
    <name evidence="1" type="ORF">Pmar_PMAR021169</name>
</gene>